<name>A0A6C2UAA7_PONDE</name>
<dbReference type="Proteomes" id="UP000366872">
    <property type="component" value="Unassembled WGS sequence"/>
</dbReference>
<evidence type="ECO:0000313" key="1">
    <source>
        <dbReference type="EMBL" id="VGO16925.1"/>
    </source>
</evidence>
<reference evidence="1 2" key="1">
    <citation type="submission" date="2019-04" db="EMBL/GenBank/DDBJ databases">
        <authorList>
            <person name="Van Vliet M D."/>
        </authorList>
    </citation>
    <scope>NUCLEOTIDE SEQUENCE [LARGE SCALE GENOMIC DNA]</scope>
    <source>
        <strain evidence="1 2">F1</strain>
    </source>
</reference>
<accession>A0A6C2UAA7</accession>
<gene>
    <name evidence="1" type="ORF">PDESU_05518</name>
</gene>
<sequence>MTPKHPIGCGRKGFVDSQKITPCIQDELRNQNGIHRGANTPLQAREIGLQAPPARRGLHGMRLLNGSLKPSRGKRGRKGEYDSPELQKALKTLRLRSGQLCGKRLKPTMPHWLKHYEKHFGPLSSKCRGTVLLAVLFHLSWKSPPHPDVAVMLTAVSITATSCGGFRSVPGSNSKGFGRACRDPRPETAPCFSSSRRSSVKRPKFYVEPFVFPESLTAAPAF</sequence>
<proteinExistence type="predicted"/>
<evidence type="ECO:0000313" key="2">
    <source>
        <dbReference type="Proteomes" id="UP000366872"/>
    </source>
</evidence>
<dbReference type="EMBL" id="CAAHFG010000004">
    <property type="protein sequence ID" value="VGO16925.1"/>
    <property type="molecule type" value="Genomic_DNA"/>
</dbReference>
<organism evidence="1 2">
    <name type="scientific">Pontiella desulfatans</name>
    <dbReference type="NCBI Taxonomy" id="2750659"/>
    <lineage>
        <taxon>Bacteria</taxon>
        <taxon>Pseudomonadati</taxon>
        <taxon>Kiritimatiellota</taxon>
        <taxon>Kiritimatiellia</taxon>
        <taxon>Kiritimatiellales</taxon>
        <taxon>Pontiellaceae</taxon>
        <taxon>Pontiella</taxon>
    </lineage>
</organism>
<keyword evidence="2" id="KW-1185">Reference proteome</keyword>
<protein>
    <submittedName>
        <fullName evidence="1">Uncharacterized protein</fullName>
    </submittedName>
</protein>
<dbReference type="AlphaFoldDB" id="A0A6C2UAA7"/>